<proteinExistence type="predicted"/>
<dbReference type="RefSeq" id="WP_163788302.1">
    <property type="nucleotide sequence ID" value="NZ_AP022587.1"/>
</dbReference>
<dbReference type="AlphaFoldDB" id="A0A7I7Q131"/>
<dbReference type="EMBL" id="AP022587">
    <property type="protein sequence ID" value="BBY20120.1"/>
    <property type="molecule type" value="Genomic_DNA"/>
</dbReference>
<name>A0A7I7Q131_9MYCO</name>
<protein>
    <submittedName>
        <fullName evidence="1">Uncharacterized protein</fullName>
    </submittedName>
</protein>
<dbReference type="Proteomes" id="UP000467130">
    <property type="component" value="Chromosome"/>
</dbReference>
<evidence type="ECO:0000313" key="2">
    <source>
        <dbReference type="Proteomes" id="UP000467130"/>
    </source>
</evidence>
<dbReference type="KEGG" id="msto:MSTO_03250"/>
<organism evidence="1 2">
    <name type="scientific">Mycobacterium stomatepiae</name>
    <dbReference type="NCBI Taxonomy" id="470076"/>
    <lineage>
        <taxon>Bacteria</taxon>
        <taxon>Bacillati</taxon>
        <taxon>Actinomycetota</taxon>
        <taxon>Actinomycetes</taxon>
        <taxon>Mycobacteriales</taxon>
        <taxon>Mycobacteriaceae</taxon>
        <taxon>Mycobacterium</taxon>
        <taxon>Mycobacterium simiae complex</taxon>
    </lineage>
</organism>
<accession>A0A7I7Q131</accession>
<keyword evidence="2" id="KW-1185">Reference proteome</keyword>
<reference evidence="1 2" key="1">
    <citation type="journal article" date="2019" name="Emerg. Microbes Infect.">
        <title>Comprehensive subspecies identification of 175 nontuberculous mycobacteria species based on 7547 genomic profiles.</title>
        <authorList>
            <person name="Matsumoto Y."/>
            <person name="Kinjo T."/>
            <person name="Motooka D."/>
            <person name="Nabeya D."/>
            <person name="Jung N."/>
            <person name="Uechi K."/>
            <person name="Horii T."/>
            <person name="Iida T."/>
            <person name="Fujita J."/>
            <person name="Nakamura S."/>
        </authorList>
    </citation>
    <scope>NUCLEOTIDE SEQUENCE [LARGE SCALE GENOMIC DNA]</scope>
    <source>
        <strain evidence="1 2">JCM 17783</strain>
    </source>
</reference>
<evidence type="ECO:0000313" key="1">
    <source>
        <dbReference type="EMBL" id="BBY20120.1"/>
    </source>
</evidence>
<sequence length="72" mass="7660">MFAVLVVVLLLTLGAAIVGWFRPLQPKPPLPPTYSAQQVADAKSKVCAAYEKAHSAVKGSAAREEVATLRLN</sequence>
<gene>
    <name evidence="1" type="ORF">MSTO_03250</name>
</gene>